<feature type="domain" description="HP" evidence="4">
    <location>
        <begin position="1712"/>
        <end position="1775"/>
    </location>
</feature>
<dbReference type="SMART" id="SM00153">
    <property type="entry name" value="VHP"/>
    <property type="match status" value="1"/>
</dbReference>
<dbReference type="Pfam" id="PF23598">
    <property type="entry name" value="LRR_14"/>
    <property type="match status" value="1"/>
</dbReference>
<dbReference type="GeneID" id="8623768"/>
<dbReference type="PANTHER" id="PTHR11977">
    <property type="entry name" value="VILLIN"/>
    <property type="match status" value="1"/>
</dbReference>
<feature type="compositionally biased region" description="Pro residues" evidence="3">
    <location>
        <begin position="943"/>
        <end position="953"/>
    </location>
</feature>
<feature type="compositionally biased region" description="Basic and acidic residues" evidence="3">
    <location>
        <begin position="1014"/>
        <end position="1034"/>
    </location>
</feature>
<dbReference type="CDD" id="cd11289">
    <property type="entry name" value="gelsolin_S2_like"/>
    <property type="match status" value="1"/>
</dbReference>
<comment type="caution">
    <text evidence="5">The sequence shown here is derived from an EMBL/GenBank/DDBJ whole genome shotgun (WGS) entry which is preliminary data.</text>
</comment>
<dbReference type="Pfam" id="PF00626">
    <property type="entry name" value="Gelsolin"/>
    <property type="match status" value="5"/>
</dbReference>
<dbReference type="SMART" id="SM00262">
    <property type="entry name" value="GEL"/>
    <property type="match status" value="7"/>
</dbReference>
<dbReference type="KEGG" id="ddi:DDB_G0282725"/>
<proteinExistence type="predicted"/>
<dbReference type="AlphaFoldDB" id="Q54S11"/>
<dbReference type="SMART" id="SM00364">
    <property type="entry name" value="LRR_BAC"/>
    <property type="match status" value="7"/>
</dbReference>
<dbReference type="InterPro" id="IPR007122">
    <property type="entry name" value="Villin/Gelsolin"/>
</dbReference>
<feature type="compositionally biased region" description="Low complexity" evidence="3">
    <location>
        <begin position="1035"/>
        <end position="1046"/>
    </location>
</feature>
<dbReference type="SMR" id="Q54S11"/>
<dbReference type="Pfam" id="PF00560">
    <property type="entry name" value="LRR_1"/>
    <property type="match status" value="1"/>
</dbReference>
<dbReference type="GlyGen" id="Q54S11">
    <property type="glycosylation" value="2 sites"/>
</dbReference>
<keyword evidence="2" id="KW-0677">Repeat</keyword>
<protein>
    <recommendedName>
        <fullName evidence="4">HP domain-containing protein</fullName>
    </recommendedName>
</protein>
<dbReference type="CDD" id="cd11291">
    <property type="entry name" value="gelsolin_S6_like"/>
    <property type="match status" value="1"/>
</dbReference>
<feature type="compositionally biased region" description="Polar residues" evidence="3">
    <location>
        <begin position="612"/>
        <end position="652"/>
    </location>
</feature>
<dbReference type="Gene3D" id="3.80.10.10">
    <property type="entry name" value="Ribonuclease Inhibitor"/>
    <property type="match status" value="1"/>
</dbReference>
<name>Q54S11_DICDI</name>
<dbReference type="InterPro" id="IPR032675">
    <property type="entry name" value="LRR_dom_sf"/>
</dbReference>
<dbReference type="PROSITE" id="PS51450">
    <property type="entry name" value="LRR"/>
    <property type="match status" value="4"/>
</dbReference>
<dbReference type="OMA" id="CYILDCV"/>
<feature type="compositionally biased region" description="Basic and acidic residues" evidence="3">
    <location>
        <begin position="566"/>
        <end position="598"/>
    </location>
</feature>
<dbReference type="Proteomes" id="UP000002195">
    <property type="component" value="Unassembled WGS sequence"/>
</dbReference>
<sequence>MGQQQSGINPNEQAAAVTFSKDTESVEISDRFLVTFPLELKQLLNLKFLNLSRNKITRLDGISNILKLEDLDVSYNAISIISDDLYQCKLLEKLNLSFNQINNIQSSFIAQLKLLKVLNLSNNLLSQLPNEIGFLNNLTTLNLSFNKLQQLPKTIGRLSSLQKLIINNNCLQLLPNEIGELLELQQLDCAENELRILPTTIGNCKSLTKLYLDNNDFLEMIPELGNLMKLKELNLRSNQLVDLPSSFSKLINLQILDLDDNQWEHTDYTVNDIPRLLQYLRSKKDVVNKSRKSTSKEYRRTLTRQKIEDKKRLSINNVFDNSSFQVVEYKKKLLQLKGLNRIIVKRVEIALSSLNNDSVFILDVGKRIYLLMGTTSNLRERQKGLHLCGLLHTESGGVSDLVMVDPKSAKKEELIDFWKEFGGGNNSTMLKIKNKSDISDMEMEEDVILQTKLFKFYEPEEGRLDIQVHAGVILYKAMLDSNSCAILDTGNDIYVWSGLYSSSNEKSWSMLKAEELITRGKRSEFSEIQWVVEGMETLLFIENFVDWVDNSWDQEYIKTQTIIREHEEQQRKEAESERLRMEREEEEEMQRMNRKSGEQKQLQQQQQQQQQVSFIATSSPSLNVNSPFTTVTPPSSIGTPQTPSPISTSGSTVVLPPIKPQTTTTSTLPPTVVLPPINNNNNNLSEREKIKEREKEKIRERLKQREASTSSNNLLTPTNTTPTSVLLPPITSISQPSSPVLPKIEKQQPPTVVTQPPVSTYKHTFNPVPQQKPVEPEVVIQKPVEPVVVVQKTPVVQQPPVSTYKHTFNPVPQQKPAEPVVVQKPVEPVVVQKPGVEVQKSPVVQQQPTTSTYKHTFNPVPQQKPAESVVVQKPAEPVVIQKPPVEPVVVQKSPVVQQQPTTSTYKHVFNPVQQQQQQTTQSTTVKQPEIPKVVEEPKKVEPTPTPKPLPKPEPTIVIPTQVKQPEIPKVVEEPKKVEQVSIIKTDENVQTLAPLPEKAEGVKRQAASRNPIRARQERAAQEEADAKKRLEEQAKANASSTTTTVTVTNSKPNVQSALGGFGLLYSVGAPDETMFKTRAERIQSAMDNSSSSNPFSLNQQPKDQPKLLHIKGRRSPFVRQVELCYQSLNKGDVFILDCGKDKNLLYQWNGSESNRIEKGKGMDIGKSIKDKERVGCRVIIVDEGKEPEEFWKILGGKGEIASADSAGDDRDAELNIRKYITLYRAQAINADKELDLIPIEGRLSKSVLEAEECYILDCVSEMFVWTGTNSKLKVRNMTLKMGNEMFAARANNCWTSGACHREFPGSEQVLFKERFSDWGGSLPIAMQQVPVGLNTATAKKQEKICIDTMHKPKAEKEEVMIDDGSGKLTIWRVEEFQKVQLDPSTYGQFYSGDSYLVLYTYFFKNKDNYLIYFWQGKNSSINEKGTSALLTVELDDSLKGMAKEVRVVQNKEPKHFLSVFKGRFIIHQGKDPLSKNYKPPSNPNEPILYHIRGTTDFNTRAIQSKLSTQTLNSYNSFILNSTASNGTIYIWYGKLSNQLERQFSKNISSKSLNSNGRSKLVEFEEGKESEEFFKLLGGRQPYPLSKTTSRVEPRLYHCTVGSGAFVVDEVTSFAQEDLLQEDVFIVDGIEQIFIWIGTETTETERKSSMEVAVEYSSTLPSPRKQNIPVYLTYHGKEPYIFTSLFHGWDFSKRVIPTISFDQDLLLAKEILELYTKKYTYDQLVKKQYPKGIDGSRLEEYLSDEEFISIFKITLAQFKTLSLWKRESWKKELRLY</sequence>
<dbReference type="InterPro" id="IPR055414">
    <property type="entry name" value="LRR_R13L4/SHOC2-like"/>
</dbReference>
<dbReference type="PROSITE" id="PS51089">
    <property type="entry name" value="HP"/>
    <property type="match status" value="1"/>
</dbReference>
<accession>Q54S11</accession>
<feature type="region of interest" description="Disordered" evidence="3">
    <location>
        <begin position="566"/>
        <end position="727"/>
    </location>
</feature>
<dbReference type="GO" id="GO:0005546">
    <property type="term" value="F:phosphatidylinositol-4,5-bisphosphate binding"/>
    <property type="evidence" value="ECO:0000318"/>
    <property type="project" value="GO_Central"/>
</dbReference>
<feature type="compositionally biased region" description="Basic and acidic residues" evidence="3">
    <location>
        <begin position="932"/>
        <end position="941"/>
    </location>
</feature>
<dbReference type="GO" id="GO:0051015">
    <property type="term" value="F:actin filament binding"/>
    <property type="evidence" value="ECO:0000318"/>
    <property type="project" value="GO_Central"/>
</dbReference>
<dbReference type="InterPro" id="IPR001611">
    <property type="entry name" value="Leu-rich_rpt"/>
</dbReference>
<dbReference type="GO" id="GO:0051016">
    <property type="term" value="P:barbed-end actin filament capping"/>
    <property type="evidence" value="ECO:0000318"/>
    <property type="project" value="GO_Central"/>
</dbReference>
<dbReference type="dictyBase" id="DDB_G0282725">
    <property type="gene designation" value="vilD"/>
</dbReference>
<feature type="compositionally biased region" description="Low complexity" evidence="3">
    <location>
        <begin position="708"/>
        <end position="727"/>
    </location>
</feature>
<evidence type="ECO:0000313" key="6">
    <source>
        <dbReference type="Proteomes" id="UP000002195"/>
    </source>
</evidence>
<dbReference type="SUPFAM" id="SSF55753">
    <property type="entry name" value="Actin depolymerizing proteins"/>
    <property type="match status" value="7"/>
</dbReference>
<evidence type="ECO:0000313" key="5">
    <source>
        <dbReference type="EMBL" id="EAL66222.1"/>
    </source>
</evidence>
<dbReference type="GO" id="GO:0005737">
    <property type="term" value="C:cytoplasm"/>
    <property type="evidence" value="ECO:0000318"/>
    <property type="project" value="GO_Central"/>
</dbReference>
<dbReference type="InterPro" id="IPR003128">
    <property type="entry name" value="Villin_headpiece"/>
</dbReference>
<evidence type="ECO:0000256" key="1">
    <source>
        <dbReference type="ARBA" id="ARBA00022614"/>
    </source>
</evidence>
<dbReference type="PANTHER" id="PTHR11977:SF51">
    <property type="entry name" value="PROTEIN FLIGHTLESS-1 HOMOLOG"/>
    <property type="match status" value="1"/>
</dbReference>
<dbReference type="eggNOG" id="KOG0619">
    <property type="taxonomic scope" value="Eukaryota"/>
</dbReference>
<dbReference type="PRINTS" id="PR00597">
    <property type="entry name" value="GELSOLIN"/>
</dbReference>
<dbReference type="InterPro" id="IPR029006">
    <property type="entry name" value="ADF-H/Gelsolin-like_dom_sf"/>
</dbReference>
<dbReference type="RefSeq" id="XP_640228.1">
    <property type="nucleotide sequence ID" value="XM_635136.1"/>
</dbReference>
<dbReference type="Gene3D" id="1.10.950.10">
    <property type="entry name" value="Villin headpiece domain"/>
    <property type="match status" value="1"/>
</dbReference>
<dbReference type="InterPro" id="IPR036886">
    <property type="entry name" value="Villin_headpiece_dom_sf"/>
</dbReference>
<feature type="region of interest" description="Disordered" evidence="3">
    <location>
        <begin position="999"/>
        <end position="1046"/>
    </location>
</feature>
<evidence type="ECO:0000256" key="2">
    <source>
        <dbReference type="ARBA" id="ARBA00022737"/>
    </source>
</evidence>
<dbReference type="InParanoid" id="Q54S11"/>
<reference evidence="5 6" key="1">
    <citation type="journal article" date="2005" name="Nature">
        <title>The genome of the social amoeba Dictyostelium discoideum.</title>
        <authorList>
            <consortium name="The Dictyostelium discoideum Sequencing Consortium"/>
            <person name="Eichinger L."/>
            <person name="Pachebat J.A."/>
            <person name="Glockner G."/>
            <person name="Rajandream M.A."/>
            <person name="Sucgang R."/>
            <person name="Berriman M."/>
            <person name="Song J."/>
            <person name="Olsen R."/>
            <person name="Szafranski K."/>
            <person name="Xu Q."/>
            <person name="Tunggal B."/>
            <person name="Kummerfeld S."/>
            <person name="Madera M."/>
            <person name="Konfortov B.A."/>
            <person name="Rivero F."/>
            <person name="Bankier A.T."/>
            <person name="Lehmann R."/>
            <person name="Hamlin N."/>
            <person name="Davies R."/>
            <person name="Gaudet P."/>
            <person name="Fey P."/>
            <person name="Pilcher K."/>
            <person name="Chen G."/>
            <person name="Saunders D."/>
            <person name="Sodergren E."/>
            <person name="Davis P."/>
            <person name="Kerhornou A."/>
            <person name="Nie X."/>
            <person name="Hall N."/>
            <person name="Anjard C."/>
            <person name="Hemphill L."/>
            <person name="Bason N."/>
            <person name="Farbrother P."/>
            <person name="Desany B."/>
            <person name="Just E."/>
            <person name="Morio T."/>
            <person name="Rost R."/>
            <person name="Churcher C."/>
            <person name="Cooper J."/>
            <person name="Haydock S."/>
            <person name="van Driessche N."/>
            <person name="Cronin A."/>
            <person name="Goodhead I."/>
            <person name="Muzny D."/>
            <person name="Mourier T."/>
            <person name="Pain A."/>
            <person name="Lu M."/>
            <person name="Harper D."/>
            <person name="Lindsay R."/>
            <person name="Hauser H."/>
            <person name="James K."/>
            <person name="Quiles M."/>
            <person name="Madan Babu M."/>
            <person name="Saito T."/>
            <person name="Buchrieser C."/>
            <person name="Wardroper A."/>
            <person name="Felder M."/>
            <person name="Thangavelu M."/>
            <person name="Johnson D."/>
            <person name="Knights A."/>
            <person name="Loulseged H."/>
            <person name="Mungall K."/>
            <person name="Oliver K."/>
            <person name="Price C."/>
            <person name="Quail M.A."/>
            <person name="Urushihara H."/>
            <person name="Hernandez J."/>
            <person name="Rabbinowitsch E."/>
            <person name="Steffen D."/>
            <person name="Sanders M."/>
            <person name="Ma J."/>
            <person name="Kohara Y."/>
            <person name="Sharp S."/>
            <person name="Simmonds M."/>
            <person name="Spiegler S."/>
            <person name="Tivey A."/>
            <person name="Sugano S."/>
            <person name="White B."/>
            <person name="Walker D."/>
            <person name="Woodward J."/>
            <person name="Winckler T."/>
            <person name="Tanaka Y."/>
            <person name="Shaulsky G."/>
            <person name="Schleicher M."/>
            <person name="Weinstock G."/>
            <person name="Rosenthal A."/>
            <person name="Cox E.C."/>
            <person name="Chisholm R.L."/>
            <person name="Gibbs R."/>
            <person name="Loomis W.F."/>
            <person name="Platzer M."/>
            <person name="Kay R.R."/>
            <person name="Williams J."/>
            <person name="Dear P.H."/>
            <person name="Noegel A.A."/>
            <person name="Barrell B."/>
            <person name="Kuspa A."/>
        </authorList>
    </citation>
    <scope>NUCLEOTIDE SEQUENCE [LARGE SCALE GENOMIC DNA]</scope>
    <source>
        <strain evidence="5 6">AX4</strain>
    </source>
</reference>
<dbReference type="PaxDb" id="44689-DDB0232145"/>
<keyword evidence="1" id="KW-0433">Leucine-rich repeat</keyword>
<dbReference type="SUPFAM" id="SSF52058">
    <property type="entry name" value="L domain-like"/>
    <property type="match status" value="1"/>
</dbReference>
<dbReference type="Pfam" id="PF02209">
    <property type="entry name" value="VHP"/>
    <property type="match status" value="1"/>
</dbReference>
<dbReference type="SUPFAM" id="SSF47050">
    <property type="entry name" value="VHP, Villin headpiece domain"/>
    <property type="match status" value="1"/>
</dbReference>
<organism evidence="5 6">
    <name type="scientific">Dictyostelium discoideum</name>
    <name type="common">Social amoeba</name>
    <dbReference type="NCBI Taxonomy" id="44689"/>
    <lineage>
        <taxon>Eukaryota</taxon>
        <taxon>Amoebozoa</taxon>
        <taxon>Evosea</taxon>
        <taxon>Eumycetozoa</taxon>
        <taxon>Dictyostelia</taxon>
        <taxon>Dictyosteliales</taxon>
        <taxon>Dictyosteliaceae</taxon>
        <taxon>Dictyostelium</taxon>
    </lineage>
</organism>
<dbReference type="GO" id="GO:0015629">
    <property type="term" value="C:actin cytoskeleton"/>
    <property type="evidence" value="ECO:0000318"/>
    <property type="project" value="GO_Central"/>
</dbReference>
<keyword evidence="6" id="KW-1185">Reference proteome</keyword>
<evidence type="ECO:0000259" key="4">
    <source>
        <dbReference type="PROSITE" id="PS51089"/>
    </source>
</evidence>
<dbReference type="Gene3D" id="3.40.20.10">
    <property type="entry name" value="Severin"/>
    <property type="match status" value="7"/>
</dbReference>
<dbReference type="VEuPathDB" id="AmoebaDB:DDB_G0282725"/>
<dbReference type="GO" id="GO:0008154">
    <property type="term" value="P:actin polymerization or depolymerization"/>
    <property type="evidence" value="ECO:0000318"/>
    <property type="project" value="GO_Central"/>
</dbReference>
<evidence type="ECO:0000256" key="3">
    <source>
        <dbReference type="SAM" id="MobiDB-lite"/>
    </source>
</evidence>
<feature type="compositionally biased region" description="Basic and acidic residues" evidence="3">
    <location>
        <begin position="685"/>
        <end position="706"/>
    </location>
</feature>
<dbReference type="InterPro" id="IPR003591">
    <property type="entry name" value="Leu-rich_rpt_typical-subtyp"/>
</dbReference>
<dbReference type="CDD" id="cd11293">
    <property type="entry name" value="gelsolin_S4_like"/>
    <property type="match status" value="1"/>
</dbReference>
<dbReference type="eggNOG" id="KOG0443">
    <property type="taxonomic scope" value="Eukaryota"/>
</dbReference>
<feature type="compositionally biased region" description="Low complexity" evidence="3">
    <location>
        <begin position="599"/>
        <end position="611"/>
    </location>
</feature>
<dbReference type="GO" id="GO:0051014">
    <property type="term" value="P:actin filament severing"/>
    <property type="evidence" value="ECO:0000318"/>
    <property type="project" value="GO_Central"/>
</dbReference>
<dbReference type="Reactome" id="R-DDI-6798695">
    <property type="pathway name" value="Neutrophil degranulation"/>
</dbReference>
<dbReference type="FunCoup" id="Q54S11">
    <property type="interactions" value="31"/>
</dbReference>
<gene>
    <name evidence="5" type="primary">vilD</name>
    <name evidence="5" type="ORF">DDB_G0282725</name>
</gene>
<feature type="compositionally biased region" description="Low complexity" evidence="3">
    <location>
        <begin position="913"/>
        <end position="931"/>
    </location>
</feature>
<dbReference type="EMBL" id="AAFI02000047">
    <property type="protein sequence ID" value="EAL66222.1"/>
    <property type="molecule type" value="Genomic_DNA"/>
</dbReference>
<dbReference type="InterPro" id="IPR007123">
    <property type="entry name" value="Gelsolin-like_dom"/>
</dbReference>
<dbReference type="SMART" id="SM00369">
    <property type="entry name" value="LRR_TYP"/>
    <property type="match status" value="8"/>
</dbReference>
<feature type="compositionally biased region" description="Low complexity" evidence="3">
    <location>
        <begin position="660"/>
        <end position="683"/>
    </location>
</feature>
<feature type="region of interest" description="Disordered" evidence="3">
    <location>
        <begin position="910"/>
        <end position="955"/>
    </location>
</feature>
<dbReference type="HOGENOM" id="CLU_250318_0_0_1"/>
<dbReference type="STRING" id="44689.Q54S11"/>